<reference evidence="17" key="2">
    <citation type="submission" date="2025-08" db="UniProtKB">
        <authorList>
            <consortium name="RefSeq"/>
        </authorList>
    </citation>
    <scope>IDENTIFICATION</scope>
    <source>
        <tissue evidence="17">Adult</tissue>
    </source>
</reference>
<dbReference type="InterPro" id="IPR011615">
    <property type="entry name" value="p53_DNA-bd"/>
</dbReference>
<evidence type="ECO:0000256" key="13">
    <source>
        <dbReference type="PIRSR" id="PIRSR602117-3"/>
    </source>
</evidence>
<keyword evidence="3" id="KW-0053">Apoptosis</keyword>
<evidence type="ECO:0000256" key="7">
    <source>
        <dbReference type="ARBA" id="ARBA00023125"/>
    </source>
</evidence>
<evidence type="ECO:0000256" key="2">
    <source>
        <dbReference type="ARBA" id="ARBA00006167"/>
    </source>
</evidence>
<dbReference type="InterPro" id="IPR008967">
    <property type="entry name" value="p53-like_TF_DNA-bd_sf"/>
</dbReference>
<feature type="compositionally biased region" description="Basic and acidic residues" evidence="14">
    <location>
        <begin position="415"/>
        <end position="426"/>
    </location>
</feature>
<keyword evidence="8" id="KW-0010">Activator</keyword>
<comment type="similarity">
    <text evidence="2">Belongs to the p53 family.</text>
</comment>
<evidence type="ECO:0000256" key="6">
    <source>
        <dbReference type="ARBA" id="ARBA00023015"/>
    </source>
</evidence>
<evidence type="ECO:0000256" key="4">
    <source>
        <dbReference type="ARBA" id="ARBA00022723"/>
    </source>
</evidence>
<keyword evidence="9" id="KW-0804">Transcription</keyword>
<keyword evidence="16" id="KW-1185">Reference proteome</keyword>
<dbReference type="InterPro" id="IPR002117">
    <property type="entry name" value="p53_tumour_suppressor"/>
</dbReference>
<evidence type="ECO:0000313" key="17">
    <source>
        <dbReference type="RefSeq" id="XP_011211603.2"/>
    </source>
</evidence>
<comment type="cofactor">
    <cofactor evidence="11">
        <name>Zn(2+)</name>
        <dbReference type="ChEBI" id="CHEBI:29105"/>
    </cofactor>
    <text evidence="11">Binds 1 zinc ion per subunit.</text>
</comment>
<keyword evidence="7" id="KW-0238">DNA-binding</keyword>
<keyword evidence="5 11" id="KW-0862">Zinc</keyword>
<comment type="subcellular location">
    <subcellularLocation>
        <location evidence="1">Nucleus</location>
    </subcellularLocation>
</comment>
<gene>
    <name evidence="17" type="primary">LOC105231827</name>
</gene>
<dbReference type="Gene3D" id="2.60.40.720">
    <property type="match status" value="1"/>
</dbReference>
<accession>A0A6I9VEW4</accession>
<keyword evidence="4 11" id="KW-0479">Metal-binding</keyword>
<organism evidence="16 17">
    <name type="scientific">Bactrocera dorsalis</name>
    <name type="common">Oriental fruit fly</name>
    <name type="synonym">Dacus dorsalis</name>
    <dbReference type="NCBI Taxonomy" id="27457"/>
    <lineage>
        <taxon>Eukaryota</taxon>
        <taxon>Metazoa</taxon>
        <taxon>Ecdysozoa</taxon>
        <taxon>Arthropoda</taxon>
        <taxon>Hexapoda</taxon>
        <taxon>Insecta</taxon>
        <taxon>Pterygota</taxon>
        <taxon>Neoptera</taxon>
        <taxon>Endopterygota</taxon>
        <taxon>Diptera</taxon>
        <taxon>Brachycera</taxon>
        <taxon>Muscomorpha</taxon>
        <taxon>Tephritoidea</taxon>
        <taxon>Tephritidae</taxon>
        <taxon>Bactrocera</taxon>
        <taxon>Bactrocera</taxon>
    </lineage>
</organism>
<feature type="compositionally biased region" description="Polar residues" evidence="14">
    <location>
        <begin position="403"/>
        <end position="414"/>
    </location>
</feature>
<dbReference type="Proteomes" id="UP001652620">
    <property type="component" value="Chromosome 2"/>
</dbReference>
<keyword evidence="10" id="KW-0539">Nucleus</keyword>
<evidence type="ECO:0000256" key="8">
    <source>
        <dbReference type="ARBA" id="ARBA00023159"/>
    </source>
</evidence>
<feature type="site" description="Interaction with DNA" evidence="12">
    <location>
        <position position="218"/>
    </location>
</feature>
<evidence type="ECO:0000256" key="11">
    <source>
        <dbReference type="PIRSR" id="PIRSR602117-1"/>
    </source>
</evidence>
<dbReference type="PRINTS" id="PR00386">
    <property type="entry name" value="P53SUPPRESSR"/>
</dbReference>
<evidence type="ECO:0000256" key="3">
    <source>
        <dbReference type="ARBA" id="ARBA00022703"/>
    </source>
</evidence>
<dbReference type="PANTHER" id="PTHR11447">
    <property type="entry name" value="CELLULAR TUMOR ANTIGEN P53"/>
    <property type="match status" value="1"/>
</dbReference>
<feature type="domain" description="p53 DNA-binding" evidence="15">
    <location>
        <begin position="198"/>
        <end position="388"/>
    </location>
</feature>
<dbReference type="OrthoDB" id="5915660at2759"/>
<evidence type="ECO:0000256" key="12">
    <source>
        <dbReference type="PIRSR" id="PIRSR602117-2"/>
    </source>
</evidence>
<feature type="cross-link" description="Glycyl lysine isopeptide (Lys-Gly) (interchain with G-Cter in ubiquitin)" evidence="13">
    <location>
        <position position="394"/>
    </location>
</feature>
<name>A0A6I9VEW4_BACDO</name>
<dbReference type="SUPFAM" id="SSF49417">
    <property type="entry name" value="p53-like transcription factors"/>
    <property type="match status" value="1"/>
</dbReference>
<dbReference type="GeneID" id="105231827"/>
<feature type="binding site" evidence="11">
    <location>
        <position position="275"/>
    </location>
    <ligand>
        <name>Zn(2+)</name>
        <dbReference type="ChEBI" id="CHEBI:29105"/>
    </ligand>
</feature>
<keyword evidence="6" id="KW-0805">Transcription regulation</keyword>
<evidence type="ECO:0000256" key="10">
    <source>
        <dbReference type="ARBA" id="ARBA00023242"/>
    </source>
</evidence>
<dbReference type="InterPro" id="IPR012346">
    <property type="entry name" value="p53/RUNT-type_TF_DNA-bd_sf"/>
</dbReference>
<proteinExistence type="inferred from homology"/>
<dbReference type="Pfam" id="PF00870">
    <property type="entry name" value="P53"/>
    <property type="match status" value="1"/>
</dbReference>
<evidence type="ECO:0000256" key="14">
    <source>
        <dbReference type="SAM" id="MobiDB-lite"/>
    </source>
</evidence>
<evidence type="ECO:0000256" key="5">
    <source>
        <dbReference type="ARBA" id="ARBA00022833"/>
    </source>
</evidence>
<evidence type="ECO:0000256" key="1">
    <source>
        <dbReference type="ARBA" id="ARBA00004123"/>
    </source>
</evidence>
<feature type="binding site" evidence="11">
    <location>
        <position position="345"/>
    </location>
    <ligand>
        <name>Zn(2+)</name>
        <dbReference type="ChEBI" id="CHEBI:29105"/>
    </ligand>
</feature>
<sequence length="507" mass="57678">MIQNHCDNSGSSNTTASPIKITTLSDTTINMRTKEQREIVEDNKYITLEFHSQELQQFLTQSRVHNGYGITTNQIDIFTSEANSGYEQLSELENMKPLPLTPENYPNSVITNEYSCSSNQTNKDTTMTDIVQVSDASNPPDELNKEEDIIPSDEPYQYLQELNSDNLMQFSQQSAIQELILKQQLDAKPNLDILPTFEEHDIGGYKFNVQIGSNTQAKKSWMYSPNRKKLYIRMNEILSLEAVYVPKLPLQQLRVRVLMSFKNEVSEPVVRCQNHLSKDTESHQKRRHSLLRCENPTAEYCGTADGKSINDRYSILIPLGLSAMPKNDSSISQTIAIKFTCQNSCIGRRETSILFLLEGMSGEILSQRVLDVKICSCPKRDFETDERNSTVPSKRKSSGEMPSRTTKLMKSATDSSKHPKALKDEDTSSDLENSDSGISIARDVDMQPTPSGGYRFVIEGDKEMMQKVIEYVSQVAALKILDAPQQAKHYNKMYRQLSRYRERLQRK</sequence>
<protein>
    <submittedName>
        <fullName evidence="17">Cellular tumor antigen p53</fullName>
    </submittedName>
</protein>
<dbReference type="RefSeq" id="XP_011211603.2">
    <property type="nucleotide sequence ID" value="XM_011213301.4"/>
</dbReference>
<evidence type="ECO:0000256" key="9">
    <source>
        <dbReference type="ARBA" id="ARBA00023163"/>
    </source>
</evidence>
<evidence type="ECO:0000259" key="15">
    <source>
        <dbReference type="Pfam" id="PF00870"/>
    </source>
</evidence>
<dbReference type="CDD" id="cd08367">
    <property type="entry name" value="P53"/>
    <property type="match status" value="1"/>
</dbReference>
<feature type="region of interest" description="Disordered" evidence="14">
    <location>
        <begin position="383"/>
        <end position="447"/>
    </location>
</feature>
<feature type="binding site" evidence="11">
    <location>
        <position position="341"/>
    </location>
    <ligand>
        <name>Zn(2+)</name>
        <dbReference type="ChEBI" id="CHEBI:29105"/>
    </ligand>
</feature>
<evidence type="ECO:0000313" key="16">
    <source>
        <dbReference type="Proteomes" id="UP001652620"/>
    </source>
</evidence>
<dbReference type="PANTHER" id="PTHR11447:SF16">
    <property type="entry name" value="P53 PROTEIN LONG FORM VARIANT 1"/>
    <property type="match status" value="1"/>
</dbReference>
<feature type="binding site" evidence="11">
    <location>
        <position position="272"/>
    </location>
    <ligand>
        <name>Zn(2+)</name>
        <dbReference type="ChEBI" id="CHEBI:29105"/>
    </ligand>
</feature>
<reference evidence="16" key="1">
    <citation type="submission" date="2025-05" db="UniProtKB">
        <authorList>
            <consortium name="RefSeq"/>
        </authorList>
    </citation>
    <scope>NUCLEOTIDE SEQUENCE [LARGE SCALE GENOMIC DNA]</scope>
</reference>